<feature type="non-terminal residue" evidence="1">
    <location>
        <position position="1"/>
    </location>
</feature>
<dbReference type="SUPFAM" id="SSF58104">
    <property type="entry name" value="Methyl-accepting chemotaxis protein (MCP) signaling domain"/>
    <property type="match status" value="1"/>
</dbReference>
<accession>F3G199</accession>
<dbReference type="EMBL" id="AEAH01004605">
    <property type="protein sequence ID" value="EGH36241.1"/>
    <property type="molecule type" value="Genomic_DNA"/>
</dbReference>
<gene>
    <name evidence="1" type="ORF">PSYJA_47093</name>
</gene>
<reference evidence="1 2" key="1">
    <citation type="journal article" date="2011" name="PLoS Pathog.">
        <title>Dynamic evolution of pathogenicity revealed by sequencing and comparative genomics of 19 Pseudomonas syringae isolates.</title>
        <authorList>
            <person name="Baltrus D.A."/>
            <person name="Nishimura M.T."/>
            <person name="Romanchuk A."/>
            <person name="Chang J.H."/>
            <person name="Mukhtar M.S."/>
            <person name="Cherkis K."/>
            <person name="Roach J."/>
            <person name="Grant S.R."/>
            <person name="Jones C.D."/>
            <person name="Dangl J.L."/>
        </authorList>
    </citation>
    <scope>NUCLEOTIDE SEQUENCE [LARGE SCALE GENOMIC DNA]</scope>
    <source>
        <strain evidence="2">M301072PT</strain>
    </source>
</reference>
<sequence length="33" mass="3466">GKQSLLINSIVQTIGGIAQQTHLLALFEADTNA</sequence>
<proteinExistence type="predicted"/>
<comment type="caution">
    <text evidence="1">The sequence shown here is derived from an EMBL/GenBank/DDBJ whole genome shotgun (WGS) entry which is preliminary data.</text>
</comment>
<dbReference type="Proteomes" id="UP000004471">
    <property type="component" value="Unassembled WGS sequence"/>
</dbReference>
<organism evidence="1 2">
    <name type="scientific">Pseudomonas syringae pv. japonica str. M301072</name>
    <dbReference type="NCBI Taxonomy" id="629262"/>
    <lineage>
        <taxon>Bacteria</taxon>
        <taxon>Pseudomonadati</taxon>
        <taxon>Pseudomonadota</taxon>
        <taxon>Gammaproteobacteria</taxon>
        <taxon>Pseudomonadales</taxon>
        <taxon>Pseudomonadaceae</taxon>
        <taxon>Pseudomonas</taxon>
        <taxon>Pseudomonas syringae</taxon>
    </lineage>
</organism>
<protein>
    <submittedName>
        <fullName evidence="1">Uncharacterized protein</fullName>
    </submittedName>
</protein>
<dbReference type="AlphaFoldDB" id="F3G199"/>
<feature type="non-terminal residue" evidence="1">
    <location>
        <position position="33"/>
    </location>
</feature>
<name>F3G199_PSESX</name>
<evidence type="ECO:0000313" key="2">
    <source>
        <dbReference type="Proteomes" id="UP000004471"/>
    </source>
</evidence>
<evidence type="ECO:0000313" key="1">
    <source>
        <dbReference type="EMBL" id="EGH36241.1"/>
    </source>
</evidence>